<accession>A0ABR1YHY6</accession>
<name>A0ABR1YHY6_9PEZI</name>
<keyword evidence="3" id="KW-1185">Reference proteome</keyword>
<proteinExistence type="predicted"/>
<keyword evidence="1" id="KW-0732">Signal</keyword>
<evidence type="ECO:0000313" key="3">
    <source>
        <dbReference type="Proteomes" id="UP001492380"/>
    </source>
</evidence>
<evidence type="ECO:0000256" key="1">
    <source>
        <dbReference type="SAM" id="SignalP"/>
    </source>
</evidence>
<organism evidence="2 3">
    <name type="scientific">Phyllosticta capitalensis</name>
    <dbReference type="NCBI Taxonomy" id="121624"/>
    <lineage>
        <taxon>Eukaryota</taxon>
        <taxon>Fungi</taxon>
        <taxon>Dikarya</taxon>
        <taxon>Ascomycota</taxon>
        <taxon>Pezizomycotina</taxon>
        <taxon>Dothideomycetes</taxon>
        <taxon>Dothideomycetes incertae sedis</taxon>
        <taxon>Botryosphaeriales</taxon>
        <taxon>Phyllostictaceae</taxon>
        <taxon>Phyllosticta</taxon>
    </lineage>
</organism>
<dbReference type="EMBL" id="JBBWRZ010000008">
    <property type="protein sequence ID" value="KAK8230522.1"/>
    <property type="molecule type" value="Genomic_DNA"/>
</dbReference>
<protein>
    <submittedName>
        <fullName evidence="2">Uncharacterized protein</fullName>
    </submittedName>
</protein>
<reference evidence="2 3" key="1">
    <citation type="submission" date="2024-04" db="EMBL/GenBank/DDBJ databases">
        <title>Phyllosticta paracitricarpa is synonymous to the EU quarantine fungus P. citricarpa based on phylogenomic analyses.</title>
        <authorList>
            <consortium name="Lawrence Berkeley National Laboratory"/>
            <person name="Van Ingen-Buijs V.A."/>
            <person name="Van Westerhoven A.C."/>
            <person name="Haridas S."/>
            <person name="Skiadas P."/>
            <person name="Martin F."/>
            <person name="Groenewald J.Z."/>
            <person name="Crous P.W."/>
            <person name="Seidl M.F."/>
        </authorList>
    </citation>
    <scope>NUCLEOTIDE SEQUENCE [LARGE SCALE GENOMIC DNA]</scope>
    <source>
        <strain evidence="2 3">CBS 123374</strain>
    </source>
</reference>
<feature type="signal peptide" evidence="1">
    <location>
        <begin position="1"/>
        <end position="17"/>
    </location>
</feature>
<comment type="caution">
    <text evidence="2">The sequence shown here is derived from an EMBL/GenBank/DDBJ whole genome shotgun (WGS) entry which is preliminary data.</text>
</comment>
<gene>
    <name evidence="2" type="ORF">HDK90DRAFT_512660</name>
</gene>
<feature type="chain" id="PRO_5045515819" evidence="1">
    <location>
        <begin position="18"/>
        <end position="96"/>
    </location>
</feature>
<evidence type="ECO:0000313" key="2">
    <source>
        <dbReference type="EMBL" id="KAK8230522.1"/>
    </source>
</evidence>
<sequence length="96" mass="10010">MQFKFTLVSLFAALTIAAPSLDGLDKRCTANYKVCSSASDCCSGVCEGQMEVGTVCKPASAKVKRCTANYKVCSSASDCCSGKCEGQMEVGTVCKP</sequence>
<dbReference type="Proteomes" id="UP001492380">
    <property type="component" value="Unassembled WGS sequence"/>
</dbReference>